<name>A0AAE9CT98_CAEBR</name>
<gene>
    <name evidence="2" type="ORF">L3Y34_010377</name>
</gene>
<organism evidence="2 3">
    <name type="scientific">Caenorhabditis briggsae</name>
    <dbReference type="NCBI Taxonomy" id="6238"/>
    <lineage>
        <taxon>Eukaryota</taxon>
        <taxon>Metazoa</taxon>
        <taxon>Ecdysozoa</taxon>
        <taxon>Nematoda</taxon>
        <taxon>Chromadorea</taxon>
        <taxon>Rhabditida</taxon>
        <taxon>Rhabditina</taxon>
        <taxon>Rhabditomorpha</taxon>
        <taxon>Rhabditoidea</taxon>
        <taxon>Rhabditidae</taxon>
        <taxon>Peloderinae</taxon>
        <taxon>Caenorhabditis</taxon>
    </lineage>
</organism>
<keyword evidence="1" id="KW-0472">Membrane</keyword>
<reference evidence="2 3" key="1">
    <citation type="submission" date="2022-05" db="EMBL/GenBank/DDBJ databases">
        <title>Chromosome-level reference genomes for two strains of Caenorhabditis briggsae: an improved platform for comparative genomics.</title>
        <authorList>
            <person name="Stevens L."/>
            <person name="Andersen E.C."/>
        </authorList>
    </citation>
    <scope>NUCLEOTIDE SEQUENCE [LARGE SCALE GENOMIC DNA]</scope>
    <source>
        <strain evidence="2">QX1410_ONT</strain>
        <tissue evidence="2">Whole-organism</tissue>
    </source>
</reference>
<accession>A0AAE9CT98</accession>
<keyword evidence="1" id="KW-1133">Transmembrane helix</keyword>
<feature type="transmembrane region" description="Helical" evidence="1">
    <location>
        <begin position="92"/>
        <end position="112"/>
    </location>
</feature>
<evidence type="ECO:0000313" key="3">
    <source>
        <dbReference type="Proteomes" id="UP000827892"/>
    </source>
</evidence>
<evidence type="ECO:0000256" key="1">
    <source>
        <dbReference type="SAM" id="Phobius"/>
    </source>
</evidence>
<feature type="transmembrane region" description="Helical" evidence="1">
    <location>
        <begin position="66"/>
        <end position="85"/>
    </location>
</feature>
<proteinExistence type="predicted"/>
<evidence type="ECO:0000313" key="2">
    <source>
        <dbReference type="EMBL" id="ULT79762.1"/>
    </source>
</evidence>
<sequence>MWQRIRNVFRHLFTGHEGKVNQLTIYALLHFSLDVYVVMFMVRYYMSQGHGEFKSLNFEIQPSWNNLTKLAFFFSTNLLGCIFSIQEKAVGPALFIIHQVAVLICFTIQFSAPVLAELISGHIYNDDHFSEYIVHLSCITIFLVHAWTFCCLCCSIILFLDMLGYQVFTKKEKMESLLFFFQDVDYFKNN</sequence>
<dbReference type="EMBL" id="CP090896">
    <property type="protein sequence ID" value="ULT79762.1"/>
    <property type="molecule type" value="Genomic_DNA"/>
</dbReference>
<feature type="transmembrane region" description="Helical" evidence="1">
    <location>
        <begin position="23"/>
        <end position="46"/>
    </location>
</feature>
<feature type="transmembrane region" description="Helical" evidence="1">
    <location>
        <begin position="132"/>
        <end position="160"/>
    </location>
</feature>
<dbReference type="AlphaFoldDB" id="A0AAE9CT98"/>
<protein>
    <submittedName>
        <fullName evidence="2">Uncharacterized protein</fullName>
    </submittedName>
</protein>
<keyword evidence="1" id="KW-0812">Transmembrane</keyword>
<dbReference type="Proteomes" id="UP000827892">
    <property type="component" value="Chromosome X"/>
</dbReference>